<reference evidence="1 2" key="1">
    <citation type="submission" date="2023-03" db="EMBL/GenBank/DDBJ databases">
        <title>High-quality genome of Scylla paramamosain provides insights in environmental adaptation.</title>
        <authorList>
            <person name="Zhang L."/>
        </authorList>
    </citation>
    <scope>NUCLEOTIDE SEQUENCE [LARGE SCALE GENOMIC DNA]</scope>
    <source>
        <strain evidence="1">LZ_2023a</strain>
        <tissue evidence="1">Muscle</tissue>
    </source>
</reference>
<dbReference type="EMBL" id="JARAKH010000036">
    <property type="protein sequence ID" value="KAK8383602.1"/>
    <property type="molecule type" value="Genomic_DNA"/>
</dbReference>
<gene>
    <name evidence="1" type="ORF">O3P69_015819</name>
</gene>
<name>A0AAW0TB36_SCYPA</name>
<evidence type="ECO:0000313" key="2">
    <source>
        <dbReference type="Proteomes" id="UP001487740"/>
    </source>
</evidence>
<comment type="caution">
    <text evidence="1">The sequence shown here is derived from an EMBL/GenBank/DDBJ whole genome shotgun (WGS) entry which is preliminary data.</text>
</comment>
<dbReference type="AlphaFoldDB" id="A0AAW0TB36"/>
<organism evidence="1 2">
    <name type="scientific">Scylla paramamosain</name>
    <name type="common">Mud crab</name>
    <dbReference type="NCBI Taxonomy" id="85552"/>
    <lineage>
        <taxon>Eukaryota</taxon>
        <taxon>Metazoa</taxon>
        <taxon>Ecdysozoa</taxon>
        <taxon>Arthropoda</taxon>
        <taxon>Crustacea</taxon>
        <taxon>Multicrustacea</taxon>
        <taxon>Malacostraca</taxon>
        <taxon>Eumalacostraca</taxon>
        <taxon>Eucarida</taxon>
        <taxon>Decapoda</taxon>
        <taxon>Pleocyemata</taxon>
        <taxon>Brachyura</taxon>
        <taxon>Eubrachyura</taxon>
        <taxon>Portunoidea</taxon>
        <taxon>Portunidae</taxon>
        <taxon>Portuninae</taxon>
        <taxon>Scylla</taxon>
    </lineage>
</organism>
<keyword evidence="2" id="KW-1185">Reference proteome</keyword>
<dbReference type="Proteomes" id="UP001487740">
    <property type="component" value="Unassembled WGS sequence"/>
</dbReference>
<evidence type="ECO:0000313" key="1">
    <source>
        <dbReference type="EMBL" id="KAK8383602.1"/>
    </source>
</evidence>
<protein>
    <submittedName>
        <fullName evidence="1">Uncharacterized protein</fullName>
    </submittedName>
</protein>
<proteinExistence type="predicted"/>
<sequence length="112" mass="12139">MLCWVSARTPAITGGTRPQVCFDHNFTDAKSGPMFALSYPVDVFIPKLNNTQDLGKPPGRQASESSQCVVFGEEWPHDLISPAARHHRGLTVMQVLAVREEAAGGGHALELL</sequence>
<accession>A0AAW0TB36</accession>